<evidence type="ECO:0000313" key="2">
    <source>
        <dbReference type="EMBL" id="PBK93871.1"/>
    </source>
</evidence>
<evidence type="ECO:0000313" key="3">
    <source>
        <dbReference type="Proteomes" id="UP000217790"/>
    </source>
</evidence>
<keyword evidence="3" id="KW-1185">Reference proteome</keyword>
<feature type="compositionally biased region" description="Basic and acidic residues" evidence="1">
    <location>
        <begin position="91"/>
        <end position="105"/>
    </location>
</feature>
<accession>A0A2H3DF66</accession>
<protein>
    <submittedName>
        <fullName evidence="2">Uncharacterized protein</fullName>
    </submittedName>
</protein>
<feature type="region of interest" description="Disordered" evidence="1">
    <location>
        <begin position="65"/>
        <end position="106"/>
    </location>
</feature>
<dbReference type="AlphaFoldDB" id="A0A2H3DF66"/>
<dbReference type="OMA" id="KEYQRMP"/>
<reference evidence="3" key="1">
    <citation type="journal article" date="2017" name="Nat. Ecol. Evol.">
        <title>Genome expansion and lineage-specific genetic innovations in the forest pathogenic fungi Armillaria.</title>
        <authorList>
            <person name="Sipos G."/>
            <person name="Prasanna A.N."/>
            <person name="Walter M.C."/>
            <person name="O'Connor E."/>
            <person name="Balint B."/>
            <person name="Krizsan K."/>
            <person name="Kiss B."/>
            <person name="Hess J."/>
            <person name="Varga T."/>
            <person name="Slot J."/>
            <person name="Riley R."/>
            <person name="Boka B."/>
            <person name="Rigling D."/>
            <person name="Barry K."/>
            <person name="Lee J."/>
            <person name="Mihaltcheva S."/>
            <person name="LaButti K."/>
            <person name="Lipzen A."/>
            <person name="Waldron R."/>
            <person name="Moloney N.M."/>
            <person name="Sperisen C."/>
            <person name="Kredics L."/>
            <person name="Vagvoelgyi C."/>
            <person name="Patrignani A."/>
            <person name="Fitzpatrick D."/>
            <person name="Nagy I."/>
            <person name="Doyle S."/>
            <person name="Anderson J.B."/>
            <person name="Grigoriev I.V."/>
            <person name="Gueldener U."/>
            <person name="Muensterkoetter M."/>
            <person name="Nagy L.G."/>
        </authorList>
    </citation>
    <scope>NUCLEOTIDE SEQUENCE [LARGE SCALE GENOMIC DNA]</scope>
    <source>
        <strain evidence="3">Ar21-2</strain>
    </source>
</reference>
<dbReference type="OrthoDB" id="3252109at2759"/>
<dbReference type="InParanoid" id="A0A2H3DF66"/>
<dbReference type="Proteomes" id="UP000217790">
    <property type="component" value="Unassembled WGS sequence"/>
</dbReference>
<name>A0A2H3DF66_ARMGA</name>
<organism evidence="2 3">
    <name type="scientific">Armillaria gallica</name>
    <name type="common">Bulbous honey fungus</name>
    <name type="synonym">Armillaria bulbosa</name>
    <dbReference type="NCBI Taxonomy" id="47427"/>
    <lineage>
        <taxon>Eukaryota</taxon>
        <taxon>Fungi</taxon>
        <taxon>Dikarya</taxon>
        <taxon>Basidiomycota</taxon>
        <taxon>Agaricomycotina</taxon>
        <taxon>Agaricomycetes</taxon>
        <taxon>Agaricomycetidae</taxon>
        <taxon>Agaricales</taxon>
        <taxon>Marasmiineae</taxon>
        <taxon>Physalacriaceae</taxon>
        <taxon>Armillaria</taxon>
    </lineage>
</organism>
<proteinExistence type="predicted"/>
<dbReference type="EMBL" id="KZ293655">
    <property type="protein sequence ID" value="PBK93871.1"/>
    <property type="molecule type" value="Genomic_DNA"/>
</dbReference>
<evidence type="ECO:0000256" key="1">
    <source>
        <dbReference type="SAM" id="MobiDB-lite"/>
    </source>
</evidence>
<feature type="region of interest" description="Disordered" evidence="1">
    <location>
        <begin position="1"/>
        <end position="38"/>
    </location>
</feature>
<feature type="compositionally biased region" description="Basic residues" evidence="1">
    <location>
        <begin position="78"/>
        <end position="89"/>
    </location>
</feature>
<sequence length="133" mass="14914">MAAASVNVKVEDITTTPPPRKKPHCRICGMPMQGHRREPVYGTTVCPSEDMAYASSVASASLPTVKEEDVKPVVRRTPNARRRKSRAKSTPKPDIDFLPRKEYQRMPRTIAPDNELMHAPPRMASTWCQLGFV</sequence>
<gene>
    <name evidence="2" type="ORF">ARMGADRAFT_1164716</name>
</gene>